<feature type="transmembrane region" description="Helical" evidence="2">
    <location>
        <begin position="147"/>
        <end position="165"/>
    </location>
</feature>
<dbReference type="InterPro" id="IPR005572">
    <property type="entry name" value="Anti-sigma_E_RseA_N"/>
</dbReference>
<dbReference type="AlphaFoldDB" id="A0A0K1ERW5"/>
<dbReference type="Gene3D" id="1.10.10.1320">
    <property type="entry name" value="Anti-sigma factor, zinc-finger domain"/>
    <property type="match status" value="1"/>
</dbReference>
<dbReference type="STRING" id="52.CMC5_075950"/>
<evidence type="ECO:0000313" key="4">
    <source>
        <dbReference type="EMBL" id="AKT43363.1"/>
    </source>
</evidence>
<gene>
    <name evidence="4" type="ORF">CMC5_075950</name>
</gene>
<feature type="compositionally biased region" description="Basic and acidic residues" evidence="1">
    <location>
        <begin position="96"/>
        <end position="123"/>
    </location>
</feature>
<keyword evidence="2" id="KW-0472">Membrane</keyword>
<dbReference type="EMBL" id="CP012159">
    <property type="protein sequence ID" value="AKT43363.1"/>
    <property type="molecule type" value="Genomic_DNA"/>
</dbReference>
<dbReference type="KEGG" id="ccro:CMC5_075950"/>
<evidence type="ECO:0000259" key="3">
    <source>
        <dbReference type="Pfam" id="PF03872"/>
    </source>
</evidence>
<name>A0A0K1ERW5_CHOCO</name>
<dbReference type="InterPro" id="IPR041916">
    <property type="entry name" value="Anti_sigma_zinc_sf"/>
</dbReference>
<accession>A0A0K1ERW5</accession>
<reference evidence="4 5" key="1">
    <citation type="submission" date="2015-07" db="EMBL/GenBank/DDBJ databases">
        <title>Genome analysis of myxobacterium Chondromyces crocatus Cm c5 reveals a high potential for natural compound synthesis and the genetic basis for the loss of fruiting body formation.</title>
        <authorList>
            <person name="Zaburannyi N."/>
            <person name="Bunk B."/>
            <person name="Maier J."/>
            <person name="Overmann J."/>
            <person name="Mueller R."/>
        </authorList>
    </citation>
    <scope>NUCLEOTIDE SEQUENCE [LARGE SCALE GENOMIC DNA]</scope>
    <source>
        <strain evidence="4 5">Cm c5</strain>
    </source>
</reference>
<dbReference type="GO" id="GO:0016989">
    <property type="term" value="F:sigma factor antagonist activity"/>
    <property type="evidence" value="ECO:0007669"/>
    <property type="project" value="InterPro"/>
</dbReference>
<protein>
    <recommendedName>
        <fullName evidence="3">Anti sigma-E protein RseA N-terminal domain-containing protein</fullName>
    </recommendedName>
</protein>
<evidence type="ECO:0000313" key="5">
    <source>
        <dbReference type="Proteomes" id="UP000067626"/>
    </source>
</evidence>
<evidence type="ECO:0000256" key="2">
    <source>
        <dbReference type="SAM" id="Phobius"/>
    </source>
</evidence>
<keyword evidence="2" id="KW-0812">Transmembrane</keyword>
<keyword evidence="2" id="KW-1133">Transmembrane helix</keyword>
<feature type="region of interest" description="Disordered" evidence="1">
    <location>
        <begin position="89"/>
        <end position="123"/>
    </location>
</feature>
<proteinExistence type="predicted"/>
<dbReference type="RefSeq" id="WP_050434844.1">
    <property type="nucleotide sequence ID" value="NZ_CP012159.1"/>
</dbReference>
<sequence>MMSANGSKPGHASMGPRPTDLELMLYADGELDEARALEVESHLRHDARARAKLTAMDVVGTAVRKQASALPPIELADLIMARVQKEGAGDAVSVSRETKPSDEPEAGDGLKESGKSAAERPIPRRDARLMQARAKSSQQAANDNARTIFGLAAIAVAAAAGFMIWGRLDSELPQLATAPPLTTTTETASSVGVLVPRAAELDEEGEPSVEIAAVDFGARMGTIFYVATGPSEASPTTAVVWLSDEGIGGER</sequence>
<keyword evidence="5" id="KW-1185">Reference proteome</keyword>
<feature type="domain" description="Anti sigma-E protein RseA N-terminal" evidence="3">
    <location>
        <begin position="26"/>
        <end position="101"/>
    </location>
</feature>
<evidence type="ECO:0000256" key="1">
    <source>
        <dbReference type="SAM" id="MobiDB-lite"/>
    </source>
</evidence>
<organism evidence="4 5">
    <name type="scientific">Chondromyces crocatus</name>
    <dbReference type="NCBI Taxonomy" id="52"/>
    <lineage>
        <taxon>Bacteria</taxon>
        <taxon>Pseudomonadati</taxon>
        <taxon>Myxococcota</taxon>
        <taxon>Polyangia</taxon>
        <taxon>Polyangiales</taxon>
        <taxon>Polyangiaceae</taxon>
        <taxon>Chondromyces</taxon>
    </lineage>
</organism>
<dbReference type="OrthoDB" id="5509566at2"/>
<dbReference type="Proteomes" id="UP000067626">
    <property type="component" value="Chromosome"/>
</dbReference>
<dbReference type="Pfam" id="PF03872">
    <property type="entry name" value="RseA_N"/>
    <property type="match status" value="1"/>
</dbReference>